<dbReference type="InterPro" id="IPR022226">
    <property type="entry name" value="DUF3752"/>
</dbReference>
<organism evidence="3 4">
    <name type="scientific">Talaromyces islandicus</name>
    <name type="common">Penicillium islandicum</name>
    <dbReference type="NCBI Taxonomy" id="28573"/>
    <lineage>
        <taxon>Eukaryota</taxon>
        <taxon>Fungi</taxon>
        <taxon>Dikarya</taxon>
        <taxon>Ascomycota</taxon>
        <taxon>Pezizomycotina</taxon>
        <taxon>Eurotiomycetes</taxon>
        <taxon>Eurotiomycetidae</taxon>
        <taxon>Eurotiales</taxon>
        <taxon>Trichocomaceae</taxon>
        <taxon>Talaromyces</taxon>
        <taxon>Talaromyces sect. Islandici</taxon>
    </lineage>
</organism>
<reference evidence="3 4" key="1">
    <citation type="submission" date="2015-04" db="EMBL/GenBank/DDBJ databases">
        <authorList>
            <person name="Syromyatnikov M.Y."/>
            <person name="Popov V.N."/>
        </authorList>
    </citation>
    <scope>NUCLEOTIDE SEQUENCE [LARGE SCALE GENOMIC DNA]</scope>
    <source>
        <strain evidence="3">WF-38-12</strain>
    </source>
</reference>
<feature type="compositionally biased region" description="Basic and acidic residues" evidence="1">
    <location>
        <begin position="171"/>
        <end position="180"/>
    </location>
</feature>
<dbReference type="AlphaFoldDB" id="A0A0U1MB54"/>
<evidence type="ECO:0000256" key="1">
    <source>
        <dbReference type="SAM" id="MobiDB-lite"/>
    </source>
</evidence>
<dbReference type="OrthoDB" id="73491at2759"/>
<feature type="compositionally biased region" description="Basic and acidic residues" evidence="1">
    <location>
        <begin position="192"/>
        <end position="249"/>
    </location>
</feature>
<protein>
    <recommendedName>
        <fullName evidence="2">DUF3752 domain-containing protein</fullName>
    </recommendedName>
</protein>
<dbReference type="OMA" id="NKAADFG"/>
<accession>A0A0U1MB54</accession>
<dbReference type="InterPro" id="IPR046331">
    <property type="entry name" value="GPAM1-like"/>
</dbReference>
<feature type="compositionally biased region" description="Low complexity" evidence="1">
    <location>
        <begin position="149"/>
        <end position="166"/>
    </location>
</feature>
<evidence type="ECO:0000259" key="2">
    <source>
        <dbReference type="Pfam" id="PF12572"/>
    </source>
</evidence>
<evidence type="ECO:0000313" key="3">
    <source>
        <dbReference type="EMBL" id="CRG92220.1"/>
    </source>
</evidence>
<feature type="compositionally biased region" description="Acidic residues" evidence="1">
    <location>
        <begin position="61"/>
        <end position="76"/>
    </location>
</feature>
<dbReference type="Proteomes" id="UP000054383">
    <property type="component" value="Unassembled WGS sequence"/>
</dbReference>
<name>A0A0U1MB54_TALIS</name>
<dbReference type="Pfam" id="PF12572">
    <property type="entry name" value="DUF3752"/>
    <property type="match status" value="1"/>
</dbReference>
<sequence>MSSTTPTSAKRKREDEPSSPAPNPPQVSEPARAPRVIGPTVPHHLASHTASDTEAKKPSEEEKDSDDSDDSDDDDFGPQLPPAAGTQAAKRNENSSWDDPIDSRNSNEATEKASSKPVERDEWMVVPPTKGSWASGTQGAPLQNRKFTTGRSARSSAATEGGAASAWTEDPSQKRLRLENEVLGIQVQNKTTTEKKPQSTRHNEITAKKLKDTRGQEKKPSLLETHKQRSQKADEDDPSARPFDREKDIAGPANISNASRKEMLNRASDYSSRFSGGKYL</sequence>
<proteinExistence type="predicted"/>
<feature type="domain" description="DUF3752" evidence="2">
    <location>
        <begin position="127"/>
        <end position="275"/>
    </location>
</feature>
<feature type="region of interest" description="Disordered" evidence="1">
    <location>
        <begin position="1"/>
        <end position="280"/>
    </location>
</feature>
<dbReference type="PANTHER" id="PTHR46370:SF1">
    <property type="entry name" value="GPALPP MOTIFS-CONTAINING PROTEIN 1"/>
    <property type="match status" value="1"/>
</dbReference>
<gene>
    <name evidence="3" type="ORF">PISL3812_09276</name>
</gene>
<feature type="compositionally biased region" description="Basic and acidic residues" evidence="1">
    <location>
        <begin position="109"/>
        <end position="123"/>
    </location>
</feature>
<keyword evidence="4" id="KW-1185">Reference proteome</keyword>
<feature type="compositionally biased region" description="Polar residues" evidence="1">
    <location>
        <begin position="132"/>
        <end position="147"/>
    </location>
</feature>
<dbReference type="PANTHER" id="PTHR46370">
    <property type="entry name" value="GPALPP MOTIFS-CONTAINING PROTEIN 1"/>
    <property type="match status" value="1"/>
</dbReference>
<dbReference type="EMBL" id="CVMT01000011">
    <property type="protein sequence ID" value="CRG92220.1"/>
    <property type="molecule type" value="Genomic_DNA"/>
</dbReference>
<evidence type="ECO:0000313" key="4">
    <source>
        <dbReference type="Proteomes" id="UP000054383"/>
    </source>
</evidence>
<feature type="compositionally biased region" description="Basic and acidic residues" evidence="1">
    <location>
        <begin position="51"/>
        <end position="60"/>
    </location>
</feature>